<evidence type="ECO:0000313" key="2">
    <source>
        <dbReference type="Proteomes" id="UP000326837"/>
    </source>
</evidence>
<dbReference type="Proteomes" id="UP000326837">
    <property type="component" value="Chromosome"/>
</dbReference>
<keyword evidence="2" id="KW-1185">Reference proteome</keyword>
<gene>
    <name evidence="1" type="ORF">PLANPX_2900</name>
</gene>
<dbReference type="AlphaFoldDB" id="A0A5K7X9S6"/>
<dbReference type="KEGG" id="lpav:PLANPX_2900"/>
<reference evidence="2" key="1">
    <citation type="submission" date="2019-10" db="EMBL/GenBank/DDBJ databases">
        <title>Lacipirellula parvula gen. nov., sp. nov., representing a lineage of planctomycetes widespread in freshwater anoxic habitats, and description of the family Lacipirellulaceae.</title>
        <authorList>
            <person name="Dedysh S.N."/>
            <person name="Kulichevskaya I.S."/>
            <person name="Beletsky A.V."/>
            <person name="Rakitin A.L."/>
            <person name="Mardanov A.V."/>
            <person name="Ivanova A.A."/>
            <person name="Saltykova V.X."/>
            <person name="Rijpstra W.I.C."/>
            <person name="Sinninghe Damste J.S."/>
            <person name="Ravin N.V."/>
        </authorList>
    </citation>
    <scope>NUCLEOTIDE SEQUENCE [LARGE SCALE GENOMIC DNA]</scope>
    <source>
        <strain evidence="2">PX69</strain>
    </source>
</reference>
<proteinExistence type="predicted"/>
<organism evidence="1 2">
    <name type="scientific">Lacipirellula parvula</name>
    <dbReference type="NCBI Taxonomy" id="2650471"/>
    <lineage>
        <taxon>Bacteria</taxon>
        <taxon>Pseudomonadati</taxon>
        <taxon>Planctomycetota</taxon>
        <taxon>Planctomycetia</taxon>
        <taxon>Pirellulales</taxon>
        <taxon>Lacipirellulaceae</taxon>
        <taxon>Lacipirellula</taxon>
    </lineage>
</organism>
<name>A0A5K7X9S6_9BACT</name>
<dbReference type="EMBL" id="AP021861">
    <property type="protein sequence ID" value="BBO33288.1"/>
    <property type="molecule type" value="Genomic_DNA"/>
</dbReference>
<protein>
    <submittedName>
        <fullName evidence="1">Uncharacterized protein</fullName>
    </submittedName>
</protein>
<evidence type="ECO:0000313" key="1">
    <source>
        <dbReference type="EMBL" id="BBO33288.1"/>
    </source>
</evidence>
<accession>A0A5K7X9S6</accession>
<sequence length="47" mass="5070">MADFARLRLAARLNFSTMQASRATSSASGARKNGLLEDSLEQTVVNI</sequence>